<gene>
    <name evidence="1" type="ORF">PAECIP111893_01847</name>
</gene>
<dbReference type="RefSeq" id="WP_236340227.1">
    <property type="nucleotide sequence ID" value="NZ_CAKMMF010000008.1"/>
</dbReference>
<reference evidence="1" key="1">
    <citation type="submission" date="2022-01" db="EMBL/GenBank/DDBJ databases">
        <authorList>
            <person name="Criscuolo A."/>
        </authorList>
    </citation>
    <scope>NUCLEOTIDE SEQUENCE</scope>
    <source>
        <strain evidence="1">CIP111893</strain>
    </source>
</reference>
<comment type="caution">
    <text evidence="1">The sequence shown here is derived from an EMBL/GenBank/DDBJ whole genome shotgun (WGS) entry which is preliminary data.</text>
</comment>
<organism evidence="1 2">
    <name type="scientific">Paenibacillus plantiphilus</name>
    <dbReference type="NCBI Taxonomy" id="2905650"/>
    <lineage>
        <taxon>Bacteria</taxon>
        <taxon>Bacillati</taxon>
        <taxon>Bacillota</taxon>
        <taxon>Bacilli</taxon>
        <taxon>Bacillales</taxon>
        <taxon>Paenibacillaceae</taxon>
        <taxon>Paenibacillus</taxon>
    </lineage>
</organism>
<dbReference type="EMBL" id="CAKMMF010000008">
    <property type="protein sequence ID" value="CAH1202603.1"/>
    <property type="molecule type" value="Genomic_DNA"/>
</dbReference>
<accession>A0ABN8G859</accession>
<proteinExistence type="predicted"/>
<keyword evidence="2" id="KW-1185">Reference proteome</keyword>
<name>A0ABN8G859_9BACL</name>
<sequence>MMNVGLQETNLYDSCEKDSYYFKVGRLGVASFHGRNYHIRKRITTDQLNSYLASGQFVKASSGCYINMSKVASLTDGMLYFVQDGTGSKGLHIPRWKQQHMKNLLSERNSVAM</sequence>
<dbReference type="Proteomes" id="UP000838686">
    <property type="component" value="Unassembled WGS sequence"/>
</dbReference>
<evidence type="ECO:0000313" key="2">
    <source>
        <dbReference type="Proteomes" id="UP000838686"/>
    </source>
</evidence>
<evidence type="ECO:0000313" key="1">
    <source>
        <dbReference type="EMBL" id="CAH1202603.1"/>
    </source>
</evidence>
<evidence type="ECO:0008006" key="3">
    <source>
        <dbReference type="Google" id="ProtNLM"/>
    </source>
</evidence>
<protein>
    <recommendedName>
        <fullName evidence="3">HTH LytTR-type domain-containing protein</fullName>
    </recommendedName>
</protein>